<sequence>MSKYNQLLEFVCELIDVQVKKYVKLAHRGVGPDARINAALVYDEVNELLEIAQSLLKVIEKELKGSLEDTSTFDLAFQQVKFYIEQEKLRAYAGWLLDANNIHATVDDRTDEQLKQLEQIAQLGKVDFRVSAQPVTPIQLQCQHDSHQIASYILKLAKDIRTDPTMKLDEKIPHHAQIILRKNATTRYMEYSKQIDELYSICELLLKNSTVQARITQLTKESADIYATGHAATLKELLLEYRTLVPNSRLFASEYKPLEVAAAQDEPLAQQKKESLVKTPVQEKTSSLTTKPEKNSIFSSKNLYFWGGVVVGGLLLVSMLLPYITQSQEESLSLTPNNC</sequence>
<comment type="caution">
    <text evidence="2">The sequence shown here is derived from an EMBL/GenBank/DDBJ whole genome shotgun (WGS) entry which is preliminary data.</text>
</comment>
<keyword evidence="3" id="KW-1185">Reference proteome</keyword>
<accession>A0A0W1A1R6</accession>
<keyword evidence="1" id="KW-1133">Transmembrane helix</keyword>
<evidence type="ECO:0000256" key="1">
    <source>
        <dbReference type="SAM" id="Phobius"/>
    </source>
</evidence>
<dbReference type="EMBL" id="LNZB01000060">
    <property type="protein sequence ID" value="KTD75291.1"/>
    <property type="molecule type" value="Genomic_DNA"/>
</dbReference>
<dbReference type="PATRIC" id="fig|66969.6.peg.3631"/>
<dbReference type="RefSeq" id="WP_058481899.1">
    <property type="nucleotide sequence ID" value="NZ_CAAAIQ010000014.1"/>
</dbReference>
<organism evidence="2 3">
    <name type="scientific">Legionella waltersii</name>
    <dbReference type="NCBI Taxonomy" id="66969"/>
    <lineage>
        <taxon>Bacteria</taxon>
        <taxon>Pseudomonadati</taxon>
        <taxon>Pseudomonadota</taxon>
        <taxon>Gammaproteobacteria</taxon>
        <taxon>Legionellales</taxon>
        <taxon>Legionellaceae</taxon>
        <taxon>Legionella</taxon>
    </lineage>
</organism>
<gene>
    <name evidence="2" type="ORF">Lwal_3332</name>
</gene>
<dbReference type="AlphaFoldDB" id="A0A0W1A1R6"/>
<dbReference type="OrthoDB" id="5637237at2"/>
<dbReference type="Proteomes" id="UP000054729">
    <property type="component" value="Unassembled WGS sequence"/>
</dbReference>
<reference evidence="2 3" key="1">
    <citation type="submission" date="2015-11" db="EMBL/GenBank/DDBJ databases">
        <title>Genomic analysis of 38 Legionella species identifies large and diverse effector repertoires.</title>
        <authorList>
            <person name="Burstein D."/>
            <person name="Amaro F."/>
            <person name="Zusman T."/>
            <person name="Lifshitz Z."/>
            <person name="Cohen O."/>
            <person name="Gilbert J.A."/>
            <person name="Pupko T."/>
            <person name="Shuman H.A."/>
            <person name="Segal G."/>
        </authorList>
    </citation>
    <scope>NUCLEOTIDE SEQUENCE [LARGE SCALE GENOMIC DNA]</scope>
    <source>
        <strain evidence="2 3">ATCC 51914</strain>
    </source>
</reference>
<proteinExistence type="predicted"/>
<evidence type="ECO:0000313" key="2">
    <source>
        <dbReference type="EMBL" id="KTD75291.1"/>
    </source>
</evidence>
<evidence type="ECO:0000313" key="3">
    <source>
        <dbReference type="Proteomes" id="UP000054729"/>
    </source>
</evidence>
<name>A0A0W1A1R6_9GAMM</name>
<protein>
    <submittedName>
        <fullName evidence="2">Uncharacterized protein</fullName>
    </submittedName>
</protein>
<keyword evidence="1" id="KW-0472">Membrane</keyword>
<feature type="transmembrane region" description="Helical" evidence="1">
    <location>
        <begin position="303"/>
        <end position="324"/>
    </location>
</feature>
<keyword evidence="1" id="KW-0812">Transmembrane</keyword>
<dbReference type="STRING" id="66969.Lwal_3332"/>